<dbReference type="EMBL" id="JBGUAW010000005">
    <property type="protein sequence ID" value="MFA9460862.1"/>
    <property type="molecule type" value="Genomic_DNA"/>
</dbReference>
<dbReference type="PANTHER" id="PTHR48439">
    <property type="entry name" value="HEMIMETHYLATED DNA-BINDING DOMAIN-CONTAINING PROTEIN"/>
    <property type="match status" value="1"/>
</dbReference>
<dbReference type="SMART" id="SM00992">
    <property type="entry name" value="YccV-like"/>
    <property type="match status" value="1"/>
</dbReference>
<sequence length="105" mass="12027">MIGQAAKFSLGQIVWHLNTEYRGVIVDVDPEFQGEEEWLEGQEETGPNRNQPWYSLLVDDTEQMAYVPEQNLATDDSEVPINNPAMDFFVGEMEDGRYTVQQTLN</sequence>
<dbReference type="Proteomes" id="UP001575181">
    <property type="component" value="Unassembled WGS sequence"/>
</dbReference>
<evidence type="ECO:0000313" key="4">
    <source>
        <dbReference type="Proteomes" id="UP001575181"/>
    </source>
</evidence>
<dbReference type="Gene3D" id="2.30.30.390">
    <property type="entry name" value="Hemimethylated DNA-binding domain"/>
    <property type="match status" value="1"/>
</dbReference>
<dbReference type="InterPro" id="IPR053189">
    <property type="entry name" value="Clp_protease_adapter_ClpF"/>
</dbReference>
<evidence type="ECO:0000256" key="1">
    <source>
        <dbReference type="NCBIfam" id="TIGR02097"/>
    </source>
</evidence>
<dbReference type="InterPro" id="IPR036623">
    <property type="entry name" value="Hemimethylated_DNA-bd_sf"/>
</dbReference>
<comment type="caution">
    <text evidence="3">The sequence shown here is derived from an EMBL/GenBank/DDBJ whole genome shotgun (WGS) entry which is preliminary data.</text>
</comment>
<protein>
    <recommendedName>
        <fullName evidence="1">Heat shock protein HspQ</fullName>
    </recommendedName>
</protein>
<name>A0ABV4TU69_9GAMM</name>
<dbReference type="NCBIfam" id="TIGR02097">
    <property type="entry name" value="yccV"/>
    <property type="match status" value="1"/>
</dbReference>
<dbReference type="Pfam" id="PF08755">
    <property type="entry name" value="YccV-like"/>
    <property type="match status" value="1"/>
</dbReference>
<evidence type="ECO:0000313" key="3">
    <source>
        <dbReference type="EMBL" id="MFA9460862.1"/>
    </source>
</evidence>
<reference evidence="3 4" key="1">
    <citation type="submission" date="2024-08" db="EMBL/GenBank/DDBJ databases">
        <title>Whole-genome sequencing of halo(alkali)philic microorganisms from hypersaline lakes.</title>
        <authorList>
            <person name="Sorokin D.Y."/>
            <person name="Merkel A.Y."/>
            <person name="Messina E."/>
            <person name="Yakimov M."/>
        </authorList>
    </citation>
    <scope>NUCLEOTIDE SEQUENCE [LARGE SCALE GENOMIC DNA]</scope>
    <source>
        <strain evidence="3 4">Cl-TMA</strain>
    </source>
</reference>
<feature type="domain" description="Hemimethylated DNA-binding" evidence="2">
    <location>
        <begin position="5"/>
        <end position="101"/>
    </location>
</feature>
<dbReference type="RefSeq" id="WP_373655648.1">
    <property type="nucleotide sequence ID" value="NZ_JBGUAW010000005.1"/>
</dbReference>
<evidence type="ECO:0000259" key="2">
    <source>
        <dbReference type="SMART" id="SM00992"/>
    </source>
</evidence>
<proteinExistence type="predicted"/>
<dbReference type="PANTHER" id="PTHR48439:SF1">
    <property type="entry name" value="HEMIMETHYLATED DNA-BINDING DOMAIN-CONTAINING PROTEIN"/>
    <property type="match status" value="1"/>
</dbReference>
<dbReference type="InterPro" id="IPR011722">
    <property type="entry name" value="Hemimethylated_DNA-bd_dom"/>
</dbReference>
<keyword evidence="3" id="KW-0346">Stress response</keyword>
<dbReference type="SUPFAM" id="SSF141255">
    <property type="entry name" value="YccV-like"/>
    <property type="match status" value="1"/>
</dbReference>
<keyword evidence="4" id="KW-1185">Reference proteome</keyword>
<gene>
    <name evidence="3" type="primary">hspQ</name>
    <name evidence="3" type="ORF">ACERLL_08495</name>
</gene>
<accession>A0ABV4TU69</accession>
<organism evidence="3 4">
    <name type="scientific">Thiohalorhabdus methylotrophus</name>
    <dbReference type="NCBI Taxonomy" id="3242694"/>
    <lineage>
        <taxon>Bacteria</taxon>
        <taxon>Pseudomonadati</taxon>
        <taxon>Pseudomonadota</taxon>
        <taxon>Gammaproteobacteria</taxon>
        <taxon>Thiohalorhabdales</taxon>
        <taxon>Thiohalorhabdaceae</taxon>
        <taxon>Thiohalorhabdus</taxon>
    </lineage>
</organism>